<keyword evidence="7" id="KW-1185">Reference proteome</keyword>
<name>A0A0K9PLE9_ZOSMR</name>
<keyword evidence="3" id="KW-0496">Mitochondrion</keyword>
<dbReference type="OMA" id="ALMQMTE"/>
<reference evidence="7" key="1">
    <citation type="journal article" date="2016" name="Nature">
        <title>The genome of the seagrass Zostera marina reveals angiosperm adaptation to the sea.</title>
        <authorList>
            <person name="Olsen J.L."/>
            <person name="Rouze P."/>
            <person name="Verhelst B."/>
            <person name="Lin Y.-C."/>
            <person name="Bayer T."/>
            <person name="Collen J."/>
            <person name="Dattolo E."/>
            <person name="De Paoli E."/>
            <person name="Dittami S."/>
            <person name="Maumus F."/>
            <person name="Michel G."/>
            <person name="Kersting A."/>
            <person name="Lauritano C."/>
            <person name="Lohaus R."/>
            <person name="Toepel M."/>
            <person name="Tonon T."/>
            <person name="Vanneste K."/>
            <person name="Amirebrahimi M."/>
            <person name="Brakel J."/>
            <person name="Bostroem C."/>
            <person name="Chovatia M."/>
            <person name="Grimwood J."/>
            <person name="Jenkins J.W."/>
            <person name="Jueterbock A."/>
            <person name="Mraz A."/>
            <person name="Stam W.T."/>
            <person name="Tice H."/>
            <person name="Bornberg-Bauer E."/>
            <person name="Green P.J."/>
            <person name="Pearson G.A."/>
            <person name="Procaccini G."/>
            <person name="Duarte C.M."/>
            <person name="Schmutz J."/>
            <person name="Reusch T.B.H."/>
            <person name="Van de Peer Y."/>
        </authorList>
    </citation>
    <scope>NUCLEOTIDE SEQUENCE [LARGE SCALE GENOMIC DNA]</scope>
    <source>
        <strain evidence="7">cv. Finnish</strain>
    </source>
</reference>
<evidence type="ECO:0000256" key="3">
    <source>
        <dbReference type="ARBA" id="ARBA00023128"/>
    </source>
</evidence>
<dbReference type="OrthoDB" id="62312at2759"/>
<dbReference type="EMBL" id="LFYR01000749">
    <property type="protein sequence ID" value="KMZ69791.1"/>
    <property type="molecule type" value="Genomic_DNA"/>
</dbReference>
<sequence length="67" mass="7575">MTEAPFMSRDRLRKYQEHFQGIQKHTYMKGRFDKITSVAIPLAFAASCLALIGNGVYNMAHGIGKKE</sequence>
<feature type="transmembrane region" description="Helical" evidence="5">
    <location>
        <begin position="38"/>
        <end position="57"/>
    </location>
</feature>
<comment type="caution">
    <text evidence="6">The sequence shown here is derived from an EMBL/GenBank/DDBJ whole genome shotgun (WGS) entry which is preliminary data.</text>
</comment>
<dbReference type="PANTHER" id="PTHR35308:SF10">
    <property type="entry name" value="COX VIIA-LIKE PROTEIN"/>
    <property type="match status" value="1"/>
</dbReference>
<evidence type="ECO:0000313" key="7">
    <source>
        <dbReference type="Proteomes" id="UP000036987"/>
    </source>
</evidence>
<evidence type="ECO:0000256" key="1">
    <source>
        <dbReference type="ARBA" id="ARBA00004273"/>
    </source>
</evidence>
<organism evidence="6 7">
    <name type="scientific">Zostera marina</name>
    <name type="common">Eelgrass</name>
    <dbReference type="NCBI Taxonomy" id="29655"/>
    <lineage>
        <taxon>Eukaryota</taxon>
        <taxon>Viridiplantae</taxon>
        <taxon>Streptophyta</taxon>
        <taxon>Embryophyta</taxon>
        <taxon>Tracheophyta</taxon>
        <taxon>Spermatophyta</taxon>
        <taxon>Magnoliopsida</taxon>
        <taxon>Liliopsida</taxon>
        <taxon>Zosteraceae</taxon>
        <taxon>Zostera</taxon>
    </lineage>
</organism>
<keyword evidence="5" id="KW-0812">Transmembrane</keyword>
<proteinExistence type="predicted"/>
<dbReference type="STRING" id="29655.A0A0K9PLE9"/>
<evidence type="ECO:0000256" key="5">
    <source>
        <dbReference type="SAM" id="Phobius"/>
    </source>
</evidence>
<accession>A0A0K9PLE9</accession>
<keyword evidence="4 5" id="KW-0472">Membrane</keyword>
<evidence type="ECO:0000256" key="4">
    <source>
        <dbReference type="ARBA" id="ARBA00023136"/>
    </source>
</evidence>
<evidence type="ECO:0000313" key="6">
    <source>
        <dbReference type="EMBL" id="KMZ69791.1"/>
    </source>
</evidence>
<dbReference type="AlphaFoldDB" id="A0A0K9PLE9"/>
<protein>
    <submittedName>
        <fullName evidence="6">COX VIIa-like protein</fullName>
    </submittedName>
</protein>
<dbReference type="Pfam" id="PF02238">
    <property type="entry name" value="COX7a"/>
    <property type="match status" value="1"/>
</dbReference>
<dbReference type="PANTHER" id="PTHR35308">
    <property type="entry name" value="CYTOCHROME C OXIDASE SUBUNIT 7"/>
    <property type="match status" value="1"/>
</dbReference>
<evidence type="ECO:0000256" key="2">
    <source>
        <dbReference type="ARBA" id="ARBA00022792"/>
    </source>
</evidence>
<keyword evidence="5" id="KW-1133">Transmembrane helix</keyword>
<dbReference type="InterPro" id="IPR039297">
    <property type="entry name" value="COX7a"/>
</dbReference>
<keyword evidence="2" id="KW-0999">Mitochondrion inner membrane</keyword>
<dbReference type="GO" id="GO:0005743">
    <property type="term" value="C:mitochondrial inner membrane"/>
    <property type="evidence" value="ECO:0007669"/>
    <property type="project" value="UniProtKB-SubCell"/>
</dbReference>
<dbReference type="Proteomes" id="UP000036987">
    <property type="component" value="Unassembled WGS sequence"/>
</dbReference>
<gene>
    <name evidence="6" type="ORF">ZOSMA_207G00330</name>
</gene>
<comment type="subcellular location">
    <subcellularLocation>
        <location evidence="1">Mitochondrion inner membrane</location>
    </subcellularLocation>
</comment>